<accession>A0ABD2CX67</accession>
<dbReference type="PROSITE" id="PS00086">
    <property type="entry name" value="CYTOCHROME_P450"/>
    <property type="match status" value="1"/>
</dbReference>
<dbReference type="InterPro" id="IPR002401">
    <property type="entry name" value="Cyt_P450_E_grp-I"/>
</dbReference>
<evidence type="ECO:0000256" key="7">
    <source>
        <dbReference type="ARBA" id="ARBA00022723"/>
    </source>
</evidence>
<evidence type="ECO:0000256" key="13">
    <source>
        <dbReference type="ARBA" id="ARBA00023136"/>
    </source>
</evidence>
<comment type="subcellular location">
    <subcellularLocation>
        <location evidence="4">Endoplasmic reticulum membrane</location>
        <topology evidence="4">Peripheral membrane protein</topology>
    </subcellularLocation>
    <subcellularLocation>
        <location evidence="3">Microsome membrane</location>
        <topology evidence="3">Peripheral membrane protein</topology>
    </subcellularLocation>
</comment>
<dbReference type="SUPFAM" id="SSF48264">
    <property type="entry name" value="Cytochrome P450"/>
    <property type="match status" value="1"/>
</dbReference>
<keyword evidence="16" id="KW-1133">Transmembrane helix</keyword>
<evidence type="ECO:0000256" key="3">
    <source>
        <dbReference type="ARBA" id="ARBA00004174"/>
    </source>
</evidence>
<evidence type="ECO:0000313" key="17">
    <source>
        <dbReference type="EMBL" id="KAL2749743.1"/>
    </source>
</evidence>
<keyword evidence="6 14" id="KW-0349">Heme</keyword>
<feature type="binding site" description="axial binding residue" evidence="14">
    <location>
        <position position="502"/>
    </location>
    <ligand>
        <name>heme</name>
        <dbReference type="ChEBI" id="CHEBI:30413"/>
    </ligand>
    <ligandPart>
        <name>Fe</name>
        <dbReference type="ChEBI" id="CHEBI:18248"/>
    </ligandPart>
</feature>
<keyword evidence="8" id="KW-0256">Endoplasmic reticulum</keyword>
<dbReference type="PRINTS" id="PR00463">
    <property type="entry name" value="EP450I"/>
</dbReference>
<keyword evidence="10 15" id="KW-0560">Oxidoreductase</keyword>
<dbReference type="Proteomes" id="UP001607303">
    <property type="component" value="Unassembled WGS sequence"/>
</dbReference>
<dbReference type="InterPro" id="IPR036396">
    <property type="entry name" value="Cyt_P450_sf"/>
</dbReference>
<dbReference type="InterPro" id="IPR050196">
    <property type="entry name" value="Cytochrome_P450_Monoox"/>
</dbReference>
<evidence type="ECO:0000256" key="10">
    <source>
        <dbReference type="ARBA" id="ARBA00023002"/>
    </source>
</evidence>
<sequence>MDTCVHTLNASISCSLRFYIIRTSNKFIQLISRASFADIMIFTILLILISFLSLIHYFIRCRRMGRIVNKIPGPKPYPIVGNLLSFQVDNEHLLESVWKMNEEYYPIYKIWSFLTPIVILLHPEDVEVLMKSTKHIEKSTIYKYLQPWLSTGLITSAGDKWQKRRKILTPAFHFNILKHFVVIFNEESQFFIKTLQEEGKGNPIVKDLQQLISEYTLNTICETAMGTPLKEKNEFQSKYRDAVYAFGKIATYRMVRPWYYFDSVFAFSSNGRLQKKLLKTMHDFSKNIIAERKRFHEQTNGKFLENLENMEENDIFSEGFDKNDKNSLFKKRLAMLDLLIATSVKDNEIDEEGIREEVDTFMFAGHDTTAMALVFALLLFAKHKDVQQGIRDEVNTVMQQEDYKLTISVLREFSYLERCIKESLRLYPSVHIISRYISQDLQLKDYLVPAGSTCHVNIHSLHRNPEYWPNPDVFDPDRFLPENVKGRNPYSYIPFSAGLRNCIGQRFAMFEIKLMIAYILHNFYLEPVDELDDVKMIADIILRSSKPLCVKFIPIKR</sequence>
<evidence type="ECO:0000256" key="11">
    <source>
        <dbReference type="ARBA" id="ARBA00023004"/>
    </source>
</evidence>
<keyword evidence="9" id="KW-0492">Microsome</keyword>
<comment type="function">
    <text evidence="2">May be involved in the metabolism of insect hormones and in the breakdown of synthetic insecticides.</text>
</comment>
<keyword evidence="12 15" id="KW-0503">Monooxygenase</keyword>
<evidence type="ECO:0000256" key="16">
    <source>
        <dbReference type="SAM" id="Phobius"/>
    </source>
</evidence>
<dbReference type="InterPro" id="IPR001128">
    <property type="entry name" value="Cyt_P450"/>
</dbReference>
<evidence type="ECO:0000256" key="14">
    <source>
        <dbReference type="PIRSR" id="PIRSR602401-1"/>
    </source>
</evidence>
<dbReference type="GO" id="GO:0004497">
    <property type="term" value="F:monooxygenase activity"/>
    <property type="evidence" value="ECO:0007669"/>
    <property type="project" value="UniProtKB-KW"/>
</dbReference>
<dbReference type="GO" id="GO:0046872">
    <property type="term" value="F:metal ion binding"/>
    <property type="evidence" value="ECO:0007669"/>
    <property type="project" value="UniProtKB-KW"/>
</dbReference>
<evidence type="ECO:0000256" key="8">
    <source>
        <dbReference type="ARBA" id="ARBA00022824"/>
    </source>
</evidence>
<dbReference type="Pfam" id="PF00067">
    <property type="entry name" value="p450"/>
    <property type="match status" value="1"/>
</dbReference>
<evidence type="ECO:0000256" key="15">
    <source>
        <dbReference type="RuleBase" id="RU000461"/>
    </source>
</evidence>
<comment type="caution">
    <text evidence="17">The sequence shown here is derived from an EMBL/GenBank/DDBJ whole genome shotgun (WGS) entry which is preliminary data.</text>
</comment>
<evidence type="ECO:0000256" key="6">
    <source>
        <dbReference type="ARBA" id="ARBA00022617"/>
    </source>
</evidence>
<evidence type="ECO:0000313" key="18">
    <source>
        <dbReference type="Proteomes" id="UP001607303"/>
    </source>
</evidence>
<protein>
    <submittedName>
        <fullName evidence="17">Cytochrome P450 4C1-like isoform X1</fullName>
    </submittedName>
</protein>
<dbReference type="PRINTS" id="PR00385">
    <property type="entry name" value="P450"/>
</dbReference>
<dbReference type="GO" id="GO:0005789">
    <property type="term" value="C:endoplasmic reticulum membrane"/>
    <property type="evidence" value="ECO:0007669"/>
    <property type="project" value="UniProtKB-SubCell"/>
</dbReference>
<dbReference type="InterPro" id="IPR017972">
    <property type="entry name" value="Cyt_P450_CS"/>
</dbReference>
<evidence type="ECO:0000256" key="1">
    <source>
        <dbReference type="ARBA" id="ARBA00001971"/>
    </source>
</evidence>
<dbReference type="Gene3D" id="1.10.630.10">
    <property type="entry name" value="Cytochrome P450"/>
    <property type="match status" value="1"/>
</dbReference>
<name>A0ABD2CX67_VESMC</name>
<evidence type="ECO:0000256" key="5">
    <source>
        <dbReference type="ARBA" id="ARBA00010617"/>
    </source>
</evidence>
<keyword evidence="7 14" id="KW-0479">Metal-binding</keyword>
<dbReference type="AlphaFoldDB" id="A0ABD2CX67"/>
<proteinExistence type="inferred from homology"/>
<reference evidence="17 18" key="1">
    <citation type="journal article" date="2024" name="Ann. Entomol. Soc. Am.">
        <title>Genomic analyses of the southern and eastern yellowjacket wasps (Hymenoptera: Vespidae) reveal evolutionary signatures of social life.</title>
        <authorList>
            <person name="Catto M.A."/>
            <person name="Caine P.B."/>
            <person name="Orr S.E."/>
            <person name="Hunt B.G."/>
            <person name="Goodisman M.A.D."/>
        </authorList>
    </citation>
    <scope>NUCLEOTIDE SEQUENCE [LARGE SCALE GENOMIC DNA]</scope>
    <source>
        <strain evidence="17">232</strain>
        <tissue evidence="17">Head and thorax</tissue>
    </source>
</reference>
<comment type="similarity">
    <text evidence="5 15">Belongs to the cytochrome P450 family.</text>
</comment>
<keyword evidence="16" id="KW-0812">Transmembrane</keyword>
<evidence type="ECO:0000256" key="12">
    <source>
        <dbReference type="ARBA" id="ARBA00023033"/>
    </source>
</evidence>
<dbReference type="EMBL" id="JAYRBN010000026">
    <property type="protein sequence ID" value="KAL2749743.1"/>
    <property type="molecule type" value="Genomic_DNA"/>
</dbReference>
<gene>
    <name evidence="17" type="ORF">V1477_001814</name>
</gene>
<keyword evidence="13 16" id="KW-0472">Membrane</keyword>
<evidence type="ECO:0000256" key="9">
    <source>
        <dbReference type="ARBA" id="ARBA00022848"/>
    </source>
</evidence>
<evidence type="ECO:0000256" key="4">
    <source>
        <dbReference type="ARBA" id="ARBA00004406"/>
    </source>
</evidence>
<comment type="cofactor">
    <cofactor evidence="1 14">
        <name>heme</name>
        <dbReference type="ChEBI" id="CHEBI:30413"/>
    </cofactor>
</comment>
<dbReference type="CDD" id="cd20628">
    <property type="entry name" value="CYP4"/>
    <property type="match status" value="1"/>
</dbReference>
<keyword evidence="18" id="KW-1185">Reference proteome</keyword>
<feature type="transmembrane region" description="Helical" evidence="16">
    <location>
        <begin position="36"/>
        <end position="59"/>
    </location>
</feature>
<dbReference type="PANTHER" id="PTHR24291:SF189">
    <property type="entry name" value="CYTOCHROME P450 4C3-RELATED"/>
    <property type="match status" value="1"/>
</dbReference>
<keyword evidence="11 14" id="KW-0408">Iron</keyword>
<evidence type="ECO:0000256" key="2">
    <source>
        <dbReference type="ARBA" id="ARBA00003690"/>
    </source>
</evidence>
<organism evidence="17 18">
    <name type="scientific">Vespula maculifrons</name>
    <name type="common">Eastern yellow jacket</name>
    <name type="synonym">Wasp</name>
    <dbReference type="NCBI Taxonomy" id="7453"/>
    <lineage>
        <taxon>Eukaryota</taxon>
        <taxon>Metazoa</taxon>
        <taxon>Ecdysozoa</taxon>
        <taxon>Arthropoda</taxon>
        <taxon>Hexapoda</taxon>
        <taxon>Insecta</taxon>
        <taxon>Pterygota</taxon>
        <taxon>Neoptera</taxon>
        <taxon>Endopterygota</taxon>
        <taxon>Hymenoptera</taxon>
        <taxon>Apocrita</taxon>
        <taxon>Aculeata</taxon>
        <taxon>Vespoidea</taxon>
        <taxon>Vespidae</taxon>
        <taxon>Vespinae</taxon>
        <taxon>Vespula</taxon>
    </lineage>
</organism>
<dbReference type="PANTHER" id="PTHR24291">
    <property type="entry name" value="CYTOCHROME P450 FAMILY 4"/>
    <property type="match status" value="1"/>
</dbReference>